<dbReference type="InterPro" id="IPR025110">
    <property type="entry name" value="AMP-bd_C"/>
</dbReference>
<feature type="domain" description="AMP-binding enzyme C-terminal" evidence="4">
    <location>
        <begin position="431"/>
        <end position="506"/>
    </location>
</feature>
<dbReference type="EMBL" id="JAGQDE010000013">
    <property type="protein sequence ID" value="MBQ0960229.1"/>
    <property type="molecule type" value="Genomic_DNA"/>
</dbReference>
<dbReference type="PROSITE" id="PS00455">
    <property type="entry name" value="AMP_BINDING"/>
    <property type="match status" value="1"/>
</dbReference>
<keyword evidence="6" id="KW-1185">Reference proteome</keyword>
<feature type="domain" description="AMP-dependent synthetase/ligase" evidence="3">
    <location>
        <begin position="9"/>
        <end position="373"/>
    </location>
</feature>
<dbReference type="Proteomes" id="UP000678374">
    <property type="component" value="Unassembled WGS sequence"/>
</dbReference>
<dbReference type="InterPro" id="IPR050237">
    <property type="entry name" value="ATP-dep_AMP-bd_enzyme"/>
</dbReference>
<gene>
    <name evidence="5" type="ORF">KAK06_14840</name>
</gene>
<dbReference type="InterPro" id="IPR000873">
    <property type="entry name" value="AMP-dep_synth/lig_dom"/>
</dbReference>
<evidence type="ECO:0000313" key="5">
    <source>
        <dbReference type="EMBL" id="MBQ0960229.1"/>
    </source>
</evidence>
<evidence type="ECO:0000259" key="3">
    <source>
        <dbReference type="Pfam" id="PF00501"/>
    </source>
</evidence>
<dbReference type="InterPro" id="IPR042099">
    <property type="entry name" value="ANL_N_sf"/>
</dbReference>
<dbReference type="RefSeq" id="WP_210802908.1">
    <property type="nucleotide sequence ID" value="NZ_JAGQDE010000013.1"/>
</dbReference>
<name>A0A940YLS8_9BURK</name>
<dbReference type="SUPFAM" id="SSF56801">
    <property type="entry name" value="Acetyl-CoA synthetase-like"/>
    <property type="match status" value="1"/>
</dbReference>
<evidence type="ECO:0000259" key="4">
    <source>
        <dbReference type="Pfam" id="PF13193"/>
    </source>
</evidence>
<evidence type="ECO:0000256" key="1">
    <source>
        <dbReference type="ARBA" id="ARBA00006432"/>
    </source>
</evidence>
<comment type="caution">
    <text evidence="5">The sequence shown here is derived from an EMBL/GenBank/DDBJ whole genome shotgun (WGS) entry which is preliminary data.</text>
</comment>
<evidence type="ECO:0000256" key="2">
    <source>
        <dbReference type="ARBA" id="ARBA00022598"/>
    </source>
</evidence>
<proteinExistence type="inferred from homology"/>
<dbReference type="GO" id="GO:0016877">
    <property type="term" value="F:ligase activity, forming carbon-sulfur bonds"/>
    <property type="evidence" value="ECO:0007669"/>
    <property type="project" value="UniProtKB-ARBA"/>
</dbReference>
<sequence length="517" mass="55782">MIAGRLISWAAAQHGERPSLVFGERCYSHREVEARSNRFAQALIALGLQPGERFAVLLENSPDSLDSLFGAEKAALTCVALNARHTLAEHLDILADAQASAVLLGPQFAELAGALTAAAGQRLPALRLVLGLDVAAPGVLDFRAACAAAPEQAPAIEIGPQHLVRIAYTSGTTGQPKGVAYTQERLQARLTNHFMAMEYGLSVDDAMLHVGPLTHAAGVYLFPCFLRGARNVILDRFDPRSLLAAVEQHRITHLMLVPTMMSRLVEAIEQGLRADWSSLVRIHYGTAPTPVALIRRALRIFGPILRQQYGMTEAVQPLTVLYPHEHLGDSEDGADEPIGSCGRPSANVRIVLRDPQGRPVPPGEVGEVTLAHEGAAAVQLWRRPELMAELVRDGWFHSGDLGRFDRHGFLHIVGRNKDMIISGGFNVYAREVEDALAAHPAVLESAVLGLPDAEWGEVVAAAVVLRDGAQADAAALQAFCAERIAGYKKPRRLVFVSALPRNGAGKVMKAPLRERFG</sequence>
<dbReference type="AlphaFoldDB" id="A0A940YLS8"/>
<dbReference type="InterPro" id="IPR020845">
    <property type="entry name" value="AMP-binding_CS"/>
</dbReference>
<dbReference type="Pfam" id="PF00501">
    <property type="entry name" value="AMP-binding"/>
    <property type="match status" value="1"/>
</dbReference>
<dbReference type="PANTHER" id="PTHR43767:SF7">
    <property type="entry name" value="MEDIUM_LONG-CHAIN-FATTY-ACID--COA LIGASE FADD8"/>
    <property type="match status" value="1"/>
</dbReference>
<dbReference type="PANTHER" id="PTHR43767">
    <property type="entry name" value="LONG-CHAIN-FATTY-ACID--COA LIGASE"/>
    <property type="match status" value="1"/>
</dbReference>
<dbReference type="Gene3D" id="3.40.50.12780">
    <property type="entry name" value="N-terminal domain of ligase-like"/>
    <property type="match status" value="1"/>
</dbReference>
<dbReference type="InterPro" id="IPR045851">
    <property type="entry name" value="AMP-bd_C_sf"/>
</dbReference>
<reference evidence="5" key="1">
    <citation type="submission" date="2021-04" db="EMBL/GenBank/DDBJ databases">
        <title>The genome sequence of Ideonella sp. 4Y11.</title>
        <authorList>
            <person name="Liu Y."/>
        </authorList>
    </citation>
    <scope>NUCLEOTIDE SEQUENCE</scope>
    <source>
        <strain evidence="5">4Y11</strain>
    </source>
</reference>
<dbReference type="Pfam" id="PF13193">
    <property type="entry name" value="AMP-binding_C"/>
    <property type="match status" value="1"/>
</dbReference>
<dbReference type="Gene3D" id="3.30.300.30">
    <property type="match status" value="1"/>
</dbReference>
<protein>
    <submittedName>
        <fullName evidence="5">AMP-binding protein</fullName>
    </submittedName>
</protein>
<comment type="similarity">
    <text evidence="1">Belongs to the ATP-dependent AMP-binding enzyme family.</text>
</comment>
<evidence type="ECO:0000313" key="6">
    <source>
        <dbReference type="Proteomes" id="UP000678374"/>
    </source>
</evidence>
<accession>A0A940YLS8</accession>
<keyword evidence="2" id="KW-0436">Ligase</keyword>
<organism evidence="5 6">
    <name type="scientific">Ideonella aquatica</name>
    <dbReference type="NCBI Taxonomy" id="2824119"/>
    <lineage>
        <taxon>Bacteria</taxon>
        <taxon>Pseudomonadati</taxon>
        <taxon>Pseudomonadota</taxon>
        <taxon>Betaproteobacteria</taxon>
        <taxon>Burkholderiales</taxon>
        <taxon>Sphaerotilaceae</taxon>
        <taxon>Ideonella</taxon>
    </lineage>
</organism>
<dbReference type="FunFam" id="3.30.300.30:FF:000008">
    <property type="entry name" value="2,3-dihydroxybenzoate-AMP ligase"/>
    <property type="match status" value="1"/>
</dbReference>